<gene>
    <name evidence="1" type="ORF">ACJEBI_11405</name>
</gene>
<dbReference type="Proteomes" id="UP001623041">
    <property type="component" value="Unassembled WGS sequence"/>
</dbReference>
<reference evidence="1 2" key="1">
    <citation type="submission" date="2024-11" db="EMBL/GenBank/DDBJ databases">
        <authorList>
            <person name="Lucas J.A."/>
        </authorList>
    </citation>
    <scope>NUCLEOTIDE SEQUENCE [LARGE SCALE GENOMIC DNA]</scope>
    <source>
        <strain evidence="1 2">Z 5.4</strain>
    </source>
</reference>
<proteinExistence type="predicted"/>
<protein>
    <submittedName>
        <fullName evidence="1">NACHT domain-containing protein</fullName>
    </submittedName>
</protein>
<keyword evidence="2" id="KW-1185">Reference proteome</keyword>
<sequence>MIEINWDVFKVKNKDYTTAFELLCYHIFCRRYGQTEGIIADFNQVGLETMPILYSDGKYYGFQAKFFEKANYSNIEKSISKALKAFTNEEQEKNQLNHIVIFLNCKIQLSSKGAQKIVDLCVKKGVTVEWFITNHFESVLNKPKNLDLAHLFFGEPDKLGFILDSKNIRLNTLLLSKEYIELELQVEEKRKSITDYSNEILKSKNKIHLLSGSPGSGKSVCMNKLLQLHTGNDKSSEAEKIAVIDKIGAMTMYVNLNIVSLDNLENIIRNRQNDYRIRDQGTKFIYLFDGLDEVSDLRIDTTLSYIFELADKVSTKSIIISSRLASPNKFKLKMGYKNIVEHQIVGLSKKQIQMYFSSKGVSEKQELLSTLEKSNPTFFESIQDTLTLSILWKEIDKINRDSYITDLIEIHINETLNNIAHTKYLYELNIPNPKIETIIELNKQISLYSFEHQIISIKYEEIYSLFLELLPRCDYQEINRIIDFLAENYFDVYGTNTVQSYTYKHRRYSEYFLMLSIVEKMEDDSKFLREKYLLSNNDFFYKMLIPYLKNKANKTNNIALSQSLGLYNVYLGNNRNWGADDPYYKWSDYLPYALTNQKNEVFEVIINDNNLVLRDYLLGLPNKIIEKLQSLKTKARFKDTEIDYFFKIFLRSIVELHKQNKRETVKLFVGKYEEIMQVIVEDKYNLNHTDEKSANEFWRNKFYIDIVIRQRNIDDYKKMVSKNAGDLFAEEFVGEYTSTKLTVMKSLIYILTTEHPNELMSFIKDFNEYQLGAYLISICEPECLALIHQYPDLKNEITKRVSSLNPTEGLHQALIYGFKKYVGEDLTDEETNCIKKYVTELGRIESSVFWKNHHNVIAFLSLPNKNNKSIEINLHRSLMTYNDFYKMYVLLLDGTGSLAKMVKLFSSSTLFKNSTVGHYARLLLGNAFVFNEENIKSVKGCINYLNHKKIDNIQMVYFQIKKTNCKKYRELFSAFELLGLTSEENYKDIDYSSTSESMFILSYLLSDFDEDISYDFLISGIDHGIMRMNSRKDTLADEILIGSFEILLQNYWISKEQAYVYVDKLIDIALTLNNNHVANRVSEMLIKVLIRTNFEIAFYCYKKLAKCEELSNELHREVAGTMVDLGLPLTEVEECIMNFDSYFDNYNQKTNWYYFYGKIEVYLALAMSDFYSKKEHAEVFKNIRNEIAGLDYAGWGRELYSPEYQSYSRLCERFSKPVDVDEKKETEYNMNPTVSNLEKVDLMKIINELDSEEKLYQFFTDIDSKYCVDALEYYECLVNKLLELFGDIDMLINHMRENRYPDMTHLKQNSKYLYLGIVAALDNGTAKQQMVNYLINEGVGHDSYLELMKVYEVLGDKSTCLNLFKSLINDVNLFVY</sequence>
<accession>A0ABW8RIP8</accession>
<comment type="caution">
    <text evidence="1">The sequence shown here is derived from an EMBL/GenBank/DDBJ whole genome shotgun (WGS) entry which is preliminary data.</text>
</comment>
<dbReference type="Gene3D" id="3.40.50.300">
    <property type="entry name" value="P-loop containing nucleotide triphosphate hydrolases"/>
    <property type="match status" value="1"/>
</dbReference>
<dbReference type="InterPro" id="IPR027417">
    <property type="entry name" value="P-loop_NTPase"/>
</dbReference>
<organism evidence="1 2">
    <name type="scientific">Bacillus salipaludis</name>
    <dbReference type="NCBI Taxonomy" id="2547811"/>
    <lineage>
        <taxon>Bacteria</taxon>
        <taxon>Bacillati</taxon>
        <taxon>Bacillota</taxon>
        <taxon>Bacilli</taxon>
        <taxon>Bacillales</taxon>
        <taxon>Bacillaceae</taxon>
        <taxon>Bacillus</taxon>
    </lineage>
</organism>
<name>A0ABW8RIP8_9BACI</name>
<evidence type="ECO:0000313" key="1">
    <source>
        <dbReference type="EMBL" id="MFK9092085.1"/>
    </source>
</evidence>
<evidence type="ECO:0000313" key="2">
    <source>
        <dbReference type="Proteomes" id="UP001623041"/>
    </source>
</evidence>
<dbReference type="EMBL" id="JBJHQH010000007">
    <property type="protein sequence ID" value="MFK9092085.1"/>
    <property type="molecule type" value="Genomic_DNA"/>
</dbReference>
<dbReference type="RefSeq" id="WP_406580695.1">
    <property type="nucleotide sequence ID" value="NZ_JBJHQH010000007.1"/>
</dbReference>